<accession>A0A518EUM4</accession>
<keyword evidence="3" id="KW-1185">Reference proteome</keyword>
<dbReference type="AlphaFoldDB" id="A0A518EUM4"/>
<keyword evidence="1" id="KW-0472">Membrane</keyword>
<sequence length="47" mass="4805">MSAFELRVDPVAVLVGFGGTLVLAVAAVVPAAWRLARLPIAAALSED</sequence>
<reference evidence="2 3" key="1">
    <citation type="submission" date="2019-02" db="EMBL/GenBank/DDBJ databases">
        <title>Deep-cultivation of Planctomycetes and their phenomic and genomic characterization uncovers novel biology.</title>
        <authorList>
            <person name="Wiegand S."/>
            <person name="Jogler M."/>
            <person name="Boedeker C."/>
            <person name="Pinto D."/>
            <person name="Vollmers J."/>
            <person name="Rivas-Marin E."/>
            <person name="Kohn T."/>
            <person name="Peeters S.H."/>
            <person name="Heuer A."/>
            <person name="Rast P."/>
            <person name="Oberbeckmann S."/>
            <person name="Bunk B."/>
            <person name="Jeske O."/>
            <person name="Meyerdierks A."/>
            <person name="Storesund J.E."/>
            <person name="Kallscheuer N."/>
            <person name="Luecker S."/>
            <person name="Lage O.M."/>
            <person name="Pohl T."/>
            <person name="Merkel B.J."/>
            <person name="Hornburger P."/>
            <person name="Mueller R.-W."/>
            <person name="Bruemmer F."/>
            <person name="Labrenz M."/>
            <person name="Spormann A.M."/>
            <person name="Op den Camp H."/>
            <person name="Overmann J."/>
            <person name="Amann R."/>
            <person name="Jetten M.S.M."/>
            <person name="Mascher T."/>
            <person name="Medema M.H."/>
            <person name="Devos D.P."/>
            <person name="Kaster A.-K."/>
            <person name="Ovreas L."/>
            <person name="Rohde M."/>
            <person name="Galperin M.Y."/>
            <person name="Jogler C."/>
        </authorList>
    </citation>
    <scope>NUCLEOTIDE SEQUENCE [LARGE SCALE GENOMIC DNA]</scope>
    <source>
        <strain evidence="2 3">Poly30</strain>
    </source>
</reference>
<dbReference type="EMBL" id="CP036434">
    <property type="protein sequence ID" value="QDV07807.1"/>
    <property type="molecule type" value="Genomic_DNA"/>
</dbReference>
<feature type="transmembrane region" description="Helical" evidence="1">
    <location>
        <begin position="12"/>
        <end position="33"/>
    </location>
</feature>
<protein>
    <submittedName>
        <fullName evidence="2">Uncharacterized protein</fullName>
    </submittedName>
</protein>
<proteinExistence type="predicted"/>
<evidence type="ECO:0000256" key="1">
    <source>
        <dbReference type="SAM" id="Phobius"/>
    </source>
</evidence>
<dbReference type="RefSeq" id="WP_419190259.1">
    <property type="nucleotide sequence ID" value="NZ_CP036434.1"/>
</dbReference>
<organism evidence="2 3">
    <name type="scientific">Saltatorellus ferox</name>
    <dbReference type="NCBI Taxonomy" id="2528018"/>
    <lineage>
        <taxon>Bacteria</taxon>
        <taxon>Pseudomonadati</taxon>
        <taxon>Planctomycetota</taxon>
        <taxon>Planctomycetia</taxon>
        <taxon>Planctomycetia incertae sedis</taxon>
        <taxon>Saltatorellus</taxon>
    </lineage>
</organism>
<gene>
    <name evidence="2" type="ORF">Poly30_33400</name>
</gene>
<keyword evidence="1" id="KW-1133">Transmembrane helix</keyword>
<keyword evidence="1" id="KW-0812">Transmembrane</keyword>
<evidence type="ECO:0000313" key="3">
    <source>
        <dbReference type="Proteomes" id="UP000320390"/>
    </source>
</evidence>
<name>A0A518EUM4_9BACT</name>
<dbReference type="Proteomes" id="UP000320390">
    <property type="component" value="Chromosome"/>
</dbReference>
<evidence type="ECO:0000313" key="2">
    <source>
        <dbReference type="EMBL" id="QDV07807.1"/>
    </source>
</evidence>